<dbReference type="EMBL" id="JASCZI010000044">
    <property type="protein sequence ID" value="MED6107632.1"/>
    <property type="molecule type" value="Genomic_DNA"/>
</dbReference>
<evidence type="ECO:0000313" key="2">
    <source>
        <dbReference type="EMBL" id="MED6107632.1"/>
    </source>
</evidence>
<proteinExistence type="predicted"/>
<comment type="caution">
    <text evidence="2">The sequence shown here is derived from an EMBL/GenBank/DDBJ whole genome shotgun (WGS) entry which is preliminary data.</text>
</comment>
<evidence type="ECO:0000313" key="3">
    <source>
        <dbReference type="Proteomes" id="UP001341840"/>
    </source>
</evidence>
<reference evidence="2 3" key="1">
    <citation type="journal article" date="2023" name="Plants (Basel)">
        <title>Bridging the Gap: Combining Genomics and Transcriptomics Approaches to Understand Stylosanthes scabra, an Orphan Legume from the Brazilian Caatinga.</title>
        <authorList>
            <person name="Ferreira-Neto J.R.C."/>
            <person name="da Silva M.D."/>
            <person name="Binneck E."/>
            <person name="de Melo N.F."/>
            <person name="da Silva R.H."/>
            <person name="de Melo A.L.T.M."/>
            <person name="Pandolfi V."/>
            <person name="Bustamante F.O."/>
            <person name="Brasileiro-Vidal A.C."/>
            <person name="Benko-Iseppon A.M."/>
        </authorList>
    </citation>
    <scope>NUCLEOTIDE SEQUENCE [LARGE SCALE GENOMIC DNA]</scope>
    <source>
        <tissue evidence="2">Leaves</tissue>
    </source>
</reference>
<organism evidence="2 3">
    <name type="scientific">Stylosanthes scabra</name>
    <dbReference type="NCBI Taxonomy" id="79078"/>
    <lineage>
        <taxon>Eukaryota</taxon>
        <taxon>Viridiplantae</taxon>
        <taxon>Streptophyta</taxon>
        <taxon>Embryophyta</taxon>
        <taxon>Tracheophyta</taxon>
        <taxon>Spermatophyta</taxon>
        <taxon>Magnoliopsida</taxon>
        <taxon>eudicotyledons</taxon>
        <taxon>Gunneridae</taxon>
        <taxon>Pentapetalae</taxon>
        <taxon>rosids</taxon>
        <taxon>fabids</taxon>
        <taxon>Fabales</taxon>
        <taxon>Fabaceae</taxon>
        <taxon>Papilionoideae</taxon>
        <taxon>50 kb inversion clade</taxon>
        <taxon>dalbergioids sensu lato</taxon>
        <taxon>Dalbergieae</taxon>
        <taxon>Pterocarpus clade</taxon>
        <taxon>Stylosanthes</taxon>
    </lineage>
</organism>
<evidence type="ECO:0000259" key="1">
    <source>
        <dbReference type="Pfam" id="PF16495"/>
    </source>
</evidence>
<protein>
    <recommendedName>
        <fullName evidence="1">SMARCC C-terminal domain-containing protein</fullName>
    </recommendedName>
</protein>
<name>A0ABU6Q710_9FABA</name>
<feature type="domain" description="SMARCC C-terminal" evidence="1">
    <location>
        <begin position="34"/>
        <end position="108"/>
    </location>
</feature>
<dbReference type="Pfam" id="PF16495">
    <property type="entry name" value="SWIRM-assoc_1"/>
    <property type="match status" value="1"/>
</dbReference>
<accession>A0ABU6Q710</accession>
<dbReference type="InterPro" id="IPR032451">
    <property type="entry name" value="SMARCC_C"/>
</dbReference>
<gene>
    <name evidence="2" type="ORF">PIB30_015806</name>
</gene>
<sequence>MSPLTGELIPTEIDDRGQKDGIPLTLRIRAAIATALGAAAARAKLLADQEDREVEHLVATIIDAQVKKLQLKVKHFDDLELLMEKEHAEVEELKDSILTERIDVLRRTFRSGITRWKDYSYAKS</sequence>
<dbReference type="Proteomes" id="UP001341840">
    <property type="component" value="Unassembled WGS sequence"/>
</dbReference>
<keyword evidence="3" id="KW-1185">Reference proteome</keyword>